<accession>A0A0A7RFJ0</accession>
<sequence length="76" mass="8854">MILLTSFKGKEFYLNPDLIYRIDETPDTVITLVDGKTLVVRDTAFEIREAIIEYRHRIFSGENLFEGNNEGNNEEE</sequence>
<dbReference type="InterPro" id="IPR009384">
    <property type="entry name" value="SwrD-like"/>
</dbReference>
<reference evidence="1" key="1">
    <citation type="journal article" date="2014" name="Appl. Environ. Microbiol.">
        <title>Detection and genomic characterization of motility in Lactobacillus curvatus: confirmation of motility in a species outside the Lactobacillus salivarius clade.</title>
        <authorList>
            <person name="Cousin F.J."/>
            <person name="Lynch S.M."/>
            <person name="Harris H.M."/>
            <person name="McCann A."/>
            <person name="Lynch D.B."/>
            <person name="Neville B.A."/>
            <person name="Irisawa T."/>
            <person name="Okada S."/>
            <person name="Endo A."/>
            <person name="O'Toole P.W."/>
        </authorList>
    </citation>
    <scope>NUCLEOTIDE SEQUENCE</scope>
    <source>
        <strain evidence="1">NRIC 0822</strain>
    </source>
</reference>
<dbReference type="GeneID" id="95349997"/>
<dbReference type="EMBL" id="KM886863">
    <property type="protein sequence ID" value="AJA33945.1"/>
    <property type="molecule type" value="Genomic_DNA"/>
</dbReference>
<evidence type="ECO:0000313" key="1">
    <source>
        <dbReference type="EMBL" id="AJA33945.1"/>
    </source>
</evidence>
<gene>
    <name evidence="1" type="primary">flbD</name>
</gene>
<proteinExistence type="predicted"/>
<dbReference type="OrthoDB" id="9799862at2"/>
<keyword evidence="1" id="KW-0969">Cilium</keyword>
<organism evidence="1">
    <name type="scientific">Latilactobacillus curvatus</name>
    <name type="common">Lactobacillus curvatus</name>
    <dbReference type="NCBI Taxonomy" id="28038"/>
    <lineage>
        <taxon>Bacteria</taxon>
        <taxon>Bacillati</taxon>
        <taxon>Bacillota</taxon>
        <taxon>Bacilli</taxon>
        <taxon>Lactobacillales</taxon>
        <taxon>Lactobacillaceae</taxon>
        <taxon>Latilactobacillus</taxon>
    </lineage>
</organism>
<dbReference type="RefSeq" id="WP_010498185.1">
    <property type="nucleotide sequence ID" value="NZ_CBCPIN010000021.1"/>
</dbReference>
<dbReference type="Pfam" id="PF06289">
    <property type="entry name" value="FlbD"/>
    <property type="match status" value="1"/>
</dbReference>
<name>A0A0A7RFJ0_LATCU</name>
<protein>
    <submittedName>
        <fullName evidence="1">Flagellar protein FlbD</fullName>
    </submittedName>
</protein>
<dbReference type="PANTHER" id="PTHR39185:SF1">
    <property type="entry name" value="SWARMING MOTILITY PROTEIN SWRD"/>
    <property type="match status" value="1"/>
</dbReference>
<dbReference type="PANTHER" id="PTHR39185">
    <property type="entry name" value="SWARMING MOTILITY PROTEIN SWRD"/>
    <property type="match status" value="1"/>
</dbReference>
<keyword evidence="1" id="KW-0966">Cell projection</keyword>
<dbReference type="AlphaFoldDB" id="A0A0A7RFJ0"/>
<keyword evidence="1" id="KW-0282">Flagellum</keyword>